<dbReference type="AlphaFoldDB" id="A0A6J5X3S8"/>
<protein>
    <submittedName>
        <fullName evidence="1">Uncharacterized protein</fullName>
    </submittedName>
</protein>
<name>A0A6J5X3S8_PRUAR</name>
<dbReference type="EMBL" id="CAEKKB010000004">
    <property type="protein sequence ID" value="CAB4308360.1"/>
    <property type="molecule type" value="Genomic_DNA"/>
</dbReference>
<proteinExistence type="predicted"/>
<organism evidence="1 2">
    <name type="scientific">Prunus armeniaca</name>
    <name type="common">Apricot</name>
    <name type="synonym">Armeniaca vulgaris</name>
    <dbReference type="NCBI Taxonomy" id="36596"/>
    <lineage>
        <taxon>Eukaryota</taxon>
        <taxon>Viridiplantae</taxon>
        <taxon>Streptophyta</taxon>
        <taxon>Embryophyta</taxon>
        <taxon>Tracheophyta</taxon>
        <taxon>Spermatophyta</taxon>
        <taxon>Magnoliopsida</taxon>
        <taxon>eudicotyledons</taxon>
        <taxon>Gunneridae</taxon>
        <taxon>Pentapetalae</taxon>
        <taxon>rosids</taxon>
        <taxon>fabids</taxon>
        <taxon>Rosales</taxon>
        <taxon>Rosaceae</taxon>
        <taxon>Amygdaloideae</taxon>
        <taxon>Amygdaleae</taxon>
        <taxon>Prunus</taxon>
    </lineage>
</organism>
<evidence type="ECO:0000313" key="1">
    <source>
        <dbReference type="EMBL" id="CAB4308360.1"/>
    </source>
</evidence>
<reference evidence="2" key="1">
    <citation type="journal article" date="2020" name="Genome Biol.">
        <title>Gamete binning: chromosome-level and haplotype-resolved genome assembly enabled by high-throughput single-cell sequencing of gamete genomes.</title>
        <authorList>
            <person name="Campoy J.A."/>
            <person name="Sun H."/>
            <person name="Goel M."/>
            <person name="Jiao W.-B."/>
            <person name="Folz-Donahue K."/>
            <person name="Wang N."/>
            <person name="Rubio M."/>
            <person name="Liu C."/>
            <person name="Kukat C."/>
            <person name="Ruiz D."/>
            <person name="Huettel B."/>
            <person name="Schneeberger K."/>
        </authorList>
    </citation>
    <scope>NUCLEOTIDE SEQUENCE [LARGE SCALE GENOMIC DNA]</scope>
    <source>
        <strain evidence="2">cv. Rojo Pasion</strain>
    </source>
</reference>
<dbReference type="Proteomes" id="UP000507245">
    <property type="component" value="Unassembled WGS sequence"/>
</dbReference>
<evidence type="ECO:0000313" key="2">
    <source>
        <dbReference type="Proteomes" id="UP000507245"/>
    </source>
</evidence>
<sequence>MRVVAKFLEWQLIHQLWRRRPTVMGLHGCHENTRMELSRYRRGFDSSKFGGAYTAPLSGFGDFAGD</sequence>
<accession>A0A6J5X3S8</accession>
<gene>
    <name evidence="1" type="ORF">ORAREDHAP_LOCUS27766</name>
</gene>
<keyword evidence="2" id="KW-1185">Reference proteome</keyword>